<name>A0A1B6DE70_9HEMI</name>
<dbReference type="GO" id="GO:0046872">
    <property type="term" value="F:metal ion binding"/>
    <property type="evidence" value="ECO:0007669"/>
    <property type="project" value="UniProtKB-KW"/>
</dbReference>
<dbReference type="InterPro" id="IPR048534">
    <property type="entry name" value="Man2a1-like_dom"/>
</dbReference>
<evidence type="ECO:0000256" key="9">
    <source>
        <dbReference type="ARBA" id="ARBA00023180"/>
    </source>
</evidence>
<dbReference type="InterPro" id="IPR011013">
    <property type="entry name" value="Gal_mutarotase_sf_dom"/>
</dbReference>
<dbReference type="EMBL" id="GEDC01013300">
    <property type="protein sequence ID" value="JAS23998.1"/>
    <property type="molecule type" value="Transcribed_RNA"/>
</dbReference>
<evidence type="ECO:0000313" key="13">
    <source>
        <dbReference type="EMBL" id="JAS23998.1"/>
    </source>
</evidence>
<evidence type="ECO:0000256" key="6">
    <source>
        <dbReference type="ARBA" id="ARBA00022801"/>
    </source>
</evidence>
<feature type="domain" description="Glycoside hydrolase family 38 central" evidence="12">
    <location>
        <begin position="365"/>
        <end position="440"/>
    </location>
</feature>
<dbReference type="InterPro" id="IPR028995">
    <property type="entry name" value="Glyco_hydro_57/38_cen_sf"/>
</dbReference>
<dbReference type="InterPro" id="IPR027291">
    <property type="entry name" value="Glyco_hydro_38_N_sf"/>
</dbReference>
<dbReference type="FunFam" id="1.20.1270.50:FF:000002">
    <property type="entry name" value="Alpha-mannosidase"/>
    <property type="match status" value="1"/>
</dbReference>
<dbReference type="PANTHER" id="PTHR11607">
    <property type="entry name" value="ALPHA-MANNOSIDASE"/>
    <property type="match status" value="1"/>
</dbReference>
<dbReference type="FunFam" id="3.20.110.10:FF:000001">
    <property type="entry name" value="Alpha-mannosidase"/>
    <property type="match status" value="1"/>
</dbReference>
<evidence type="ECO:0000256" key="7">
    <source>
        <dbReference type="ARBA" id="ARBA00022833"/>
    </source>
</evidence>
<sequence length="977" mass="112593">MVFKLYIVISTCLLCLSLNHANYTAKHSCGYSACNKLKRGFRNVHMIPHTHDDVGWLKTVDQYFYGSNSSIQLAGVQYIIDSVIMSLLKDPKKRFVYVETAFFWKWWSRQNSYIQKQVKKLVNEGRLEFIGGGWSMHDEAASHYHSIIDQMTWGFRKLDDIFGQCGRPRIGWQIDPFGHSRESASMMARFGFDGLLFSRLDYQEKKQRLFNKTAEMLWETSDNLGEETDLFTSILYNHYSAPKNFCFSIFCNDDPIIDDRTSTEFNAEDKATAFITMINEMFKNYSSPTNVAVTMGDDFNYQAAEKYFINIDRLIKAVNALQQNGSDINLFYSTPSCYVKALNDENLIWPTKNDDFFPYGSDEHSYWTGYFTSRPALKFYERMGNNFLQICKQLYTLANIKDNEEHKLNIMREAMGVLQHHDAITGTERQHVASDYARQLDIGFSNCASVSETVLRKLISKSELKENFPSEITLQSCMLLNISSCNITETFDSFVVTLYNPLSRIVSKNVRLPVPNNGSYYEVYDSSGTQQTIQVVPIHKLVLKIPGRSSLATEEVVFVANDLPALGYKSYYVTKTKRLSHSRSRLHVSKTKALSLKNRTIHQSFWWYKSFPGINTDPNHRASGAYVFRPDRDPKKINKSPKSKKYTGSIVDEVHQVFNDWVSQVIRNYKGSDVIEYNWLIGPIPIDDNNGKEIITRYTIRSIKSKQDFYTDSNGREILRRTRNSRPSYILDLKEPVSGNYYPVTTRIMIKDDKAQFSVITDRSHGGSSIADGQVELMLHRRILRDDGFGVAEALNEKAFGDGLVVRGLHYVTLGDPANQSAIDRLLIQEKILSAWTFFTPTTATFEEWKTSYNMENSGLKRALPENIQITTLEPWKNNKYLIRLEHIMELNDDTKWSKPVTVNLMDIFSPFKIISVKEVTLGGNLLLKNMKRLKWMKGSSKKQRTKTIDDKVQKDNRNIKLSPMEIRSFIVEVKFN</sequence>
<dbReference type="Pfam" id="PF21260">
    <property type="entry name" value="Laman-like_dom"/>
    <property type="match status" value="1"/>
</dbReference>
<dbReference type="InterPro" id="IPR050843">
    <property type="entry name" value="Glycosyl_Hydrlase_38"/>
</dbReference>
<protein>
    <recommendedName>
        <fullName evidence="3 11">Alpha-mannosidase</fullName>
        <ecNumber evidence="11">3.2.1.-</ecNumber>
    </recommendedName>
</protein>
<dbReference type="InterPro" id="IPR011330">
    <property type="entry name" value="Glyco_hydro/deAcase_b/a-brl"/>
</dbReference>
<keyword evidence="5 11" id="KW-0732">Signal</keyword>
<dbReference type="SUPFAM" id="SSF88713">
    <property type="entry name" value="Glycoside hydrolase/deacetylase"/>
    <property type="match status" value="1"/>
</dbReference>
<dbReference type="InterPro" id="IPR011682">
    <property type="entry name" value="Glyco_hydro_38_C"/>
</dbReference>
<evidence type="ECO:0000256" key="2">
    <source>
        <dbReference type="ARBA" id="ARBA00009792"/>
    </source>
</evidence>
<keyword evidence="7 11" id="KW-0862">Zinc</keyword>
<evidence type="ECO:0000256" key="8">
    <source>
        <dbReference type="ARBA" id="ARBA00023157"/>
    </source>
</evidence>
<accession>A0A1B6DE70</accession>
<keyword evidence="10 11" id="KW-0326">Glycosidase</keyword>
<dbReference type="Pfam" id="PF07748">
    <property type="entry name" value="Glyco_hydro_38C"/>
    <property type="match status" value="1"/>
</dbReference>
<dbReference type="CDD" id="cd10810">
    <property type="entry name" value="GH38N_AMII_LAM_like"/>
    <property type="match status" value="1"/>
</dbReference>
<evidence type="ECO:0000256" key="10">
    <source>
        <dbReference type="ARBA" id="ARBA00023295"/>
    </source>
</evidence>
<keyword evidence="9" id="KW-0325">Glycoprotein</keyword>
<evidence type="ECO:0000256" key="3">
    <source>
        <dbReference type="ARBA" id="ARBA00012752"/>
    </source>
</evidence>
<dbReference type="GO" id="GO:0030246">
    <property type="term" value="F:carbohydrate binding"/>
    <property type="evidence" value="ECO:0007669"/>
    <property type="project" value="InterPro"/>
</dbReference>
<dbReference type="PANTHER" id="PTHR11607:SF3">
    <property type="entry name" value="LYSOSOMAL ALPHA-MANNOSIDASE"/>
    <property type="match status" value="1"/>
</dbReference>
<dbReference type="GO" id="GO:0006013">
    <property type="term" value="P:mannose metabolic process"/>
    <property type="evidence" value="ECO:0007669"/>
    <property type="project" value="InterPro"/>
</dbReference>
<keyword evidence="6 11" id="KW-0378">Hydrolase</keyword>
<dbReference type="SUPFAM" id="SSF88688">
    <property type="entry name" value="Families 57/38 glycoside transferase middle domain"/>
    <property type="match status" value="1"/>
</dbReference>
<evidence type="ECO:0000256" key="4">
    <source>
        <dbReference type="ARBA" id="ARBA00022723"/>
    </source>
</evidence>
<feature type="signal peptide" evidence="11">
    <location>
        <begin position="1"/>
        <end position="21"/>
    </location>
</feature>
<proteinExistence type="inferred from homology"/>
<dbReference type="Gene3D" id="1.20.1270.50">
    <property type="entry name" value="Glycoside hydrolase family 38, central domain"/>
    <property type="match status" value="2"/>
</dbReference>
<keyword evidence="8" id="KW-1015">Disulfide bond</keyword>
<dbReference type="InterPro" id="IPR037094">
    <property type="entry name" value="Glyco_hydro_38_cen_sf"/>
</dbReference>
<dbReference type="FunFam" id="2.70.98.30:FF:000003">
    <property type="entry name" value="Alpha-mannosidase"/>
    <property type="match status" value="1"/>
</dbReference>
<dbReference type="Gene3D" id="3.20.110.10">
    <property type="entry name" value="Glycoside hydrolase 38, N terminal domain"/>
    <property type="match status" value="1"/>
</dbReference>
<dbReference type="Gene3D" id="2.60.40.1360">
    <property type="match status" value="1"/>
</dbReference>
<dbReference type="SUPFAM" id="SSF74650">
    <property type="entry name" value="Galactose mutarotase-like"/>
    <property type="match status" value="1"/>
</dbReference>
<dbReference type="InterPro" id="IPR041147">
    <property type="entry name" value="GH38_C"/>
</dbReference>
<dbReference type="InterPro" id="IPR013780">
    <property type="entry name" value="Glyco_hydro_b"/>
</dbReference>
<reference evidence="13" key="1">
    <citation type="submission" date="2015-12" db="EMBL/GenBank/DDBJ databases">
        <title>De novo transcriptome assembly of four potential Pierce s Disease insect vectors from Arizona vineyards.</title>
        <authorList>
            <person name="Tassone E.E."/>
        </authorList>
    </citation>
    <scope>NUCLEOTIDE SEQUENCE</scope>
</reference>
<dbReference type="FunFam" id="2.60.40.1180:FF:000018">
    <property type="entry name" value="Alpha-mannosidase"/>
    <property type="match status" value="1"/>
</dbReference>
<feature type="chain" id="PRO_5008581214" description="Alpha-mannosidase" evidence="11">
    <location>
        <begin position="22"/>
        <end position="977"/>
    </location>
</feature>
<comment type="catalytic activity">
    <reaction evidence="1">
        <text>Hydrolysis of terminal, non-reducing alpha-D-mannose residues in alpha-D-mannosides.</text>
        <dbReference type="EC" id="3.2.1.24"/>
    </reaction>
</comment>
<evidence type="ECO:0000256" key="11">
    <source>
        <dbReference type="RuleBase" id="RU361199"/>
    </source>
</evidence>
<dbReference type="FunFam" id="1.20.1270.50:FF:000003">
    <property type="entry name" value="Alpha-mannosidase"/>
    <property type="match status" value="1"/>
</dbReference>
<evidence type="ECO:0000256" key="5">
    <source>
        <dbReference type="ARBA" id="ARBA00022729"/>
    </source>
</evidence>
<gene>
    <name evidence="13" type="ORF">g.3600</name>
</gene>
<comment type="similarity">
    <text evidence="2 11">Belongs to the glycosyl hydrolase 38 family.</text>
</comment>
<comment type="cofactor">
    <cofactor evidence="11">
        <name>Zn(2+)</name>
        <dbReference type="ChEBI" id="CHEBI:29105"/>
    </cofactor>
    <text evidence="11">Binds 1 zinc ion per subunit.</text>
</comment>
<dbReference type="EC" id="3.2.1.-" evidence="11"/>
<evidence type="ECO:0000259" key="12">
    <source>
        <dbReference type="SMART" id="SM00872"/>
    </source>
</evidence>
<dbReference type="GO" id="GO:0005764">
    <property type="term" value="C:lysosome"/>
    <property type="evidence" value="ECO:0007669"/>
    <property type="project" value="TreeGrafter"/>
</dbReference>
<dbReference type="Gene3D" id="2.70.98.30">
    <property type="entry name" value="Golgi alpha-mannosidase II, domain 4"/>
    <property type="match status" value="1"/>
</dbReference>
<dbReference type="SMART" id="SM00872">
    <property type="entry name" value="Alpha-mann_mid"/>
    <property type="match status" value="1"/>
</dbReference>
<dbReference type="Gene3D" id="2.60.40.1180">
    <property type="entry name" value="Golgi alpha-mannosidase II"/>
    <property type="match status" value="1"/>
</dbReference>
<keyword evidence="4 11" id="KW-0479">Metal-binding</keyword>
<dbReference type="Pfam" id="PF09261">
    <property type="entry name" value="Alpha-mann_mid"/>
    <property type="match status" value="1"/>
</dbReference>
<dbReference type="AlphaFoldDB" id="A0A1B6DE70"/>
<dbReference type="Pfam" id="PF17677">
    <property type="entry name" value="Glyco_hydro38C2"/>
    <property type="match status" value="1"/>
</dbReference>
<evidence type="ECO:0000256" key="1">
    <source>
        <dbReference type="ARBA" id="ARBA00000365"/>
    </source>
</evidence>
<dbReference type="InterPro" id="IPR000602">
    <property type="entry name" value="Glyco_hydro_38_N"/>
</dbReference>
<dbReference type="InterPro" id="IPR015341">
    <property type="entry name" value="Glyco_hydro_38_cen"/>
</dbReference>
<dbReference type="Pfam" id="PF01074">
    <property type="entry name" value="Glyco_hydro_38N"/>
    <property type="match status" value="1"/>
</dbReference>
<dbReference type="GO" id="GO:0004559">
    <property type="term" value="F:alpha-mannosidase activity"/>
    <property type="evidence" value="ECO:0007669"/>
    <property type="project" value="UniProtKB-EC"/>
</dbReference>
<organism evidence="13">
    <name type="scientific">Clastoptera arizonana</name>
    <name type="common">Arizona spittle bug</name>
    <dbReference type="NCBI Taxonomy" id="38151"/>
    <lineage>
        <taxon>Eukaryota</taxon>
        <taxon>Metazoa</taxon>
        <taxon>Ecdysozoa</taxon>
        <taxon>Arthropoda</taxon>
        <taxon>Hexapoda</taxon>
        <taxon>Insecta</taxon>
        <taxon>Pterygota</taxon>
        <taxon>Neoptera</taxon>
        <taxon>Paraneoptera</taxon>
        <taxon>Hemiptera</taxon>
        <taxon>Auchenorrhyncha</taxon>
        <taxon>Cercopoidea</taxon>
        <taxon>Clastopteridae</taxon>
        <taxon>Clastoptera</taxon>
    </lineage>
</organism>